<name>A0A518BF56_9BACT</name>
<proteinExistence type="predicted"/>
<sequence>MSTPPLLRAIQLGLGALGRISPSGAAHLGAALAFRPLRLPPRPWEQAALEGASEVRLPGPRGVTTGLRWDPAGASRGTVLMLHGWQGRASQFARLGPLLANQGLSAVAVEAPGHGGSPRGDGGPAEWVATLRLAAAALGPLHALVGHSLGSVAALIAIDGGLEVPRLALFAPPAEVRPRMESAADRLGFTGALRARFVDLTVGRIVSGGGHADLAESVARTVPPSIVVHAPDDEDVPFEEGRRLAAAMPESRFVTTDAVGHFRILRDPATLERVVRFLASTSVEQPEPTAELEHHR</sequence>
<dbReference type="PANTHER" id="PTHR43689:SF8">
    <property type="entry name" value="ALPHA_BETA-HYDROLASES SUPERFAMILY PROTEIN"/>
    <property type="match status" value="1"/>
</dbReference>
<dbReference type="AlphaFoldDB" id="A0A518BF56"/>
<gene>
    <name evidence="2" type="ORF">Pla133_05980</name>
</gene>
<evidence type="ECO:0000259" key="1">
    <source>
        <dbReference type="Pfam" id="PF12697"/>
    </source>
</evidence>
<evidence type="ECO:0000313" key="3">
    <source>
        <dbReference type="Proteomes" id="UP000316921"/>
    </source>
</evidence>
<keyword evidence="2" id="KW-0378">Hydrolase</keyword>
<dbReference type="Proteomes" id="UP000316921">
    <property type="component" value="Chromosome"/>
</dbReference>
<organism evidence="2 3">
    <name type="scientific">Engelhardtia mirabilis</name>
    <dbReference type="NCBI Taxonomy" id="2528011"/>
    <lineage>
        <taxon>Bacteria</taxon>
        <taxon>Pseudomonadati</taxon>
        <taxon>Planctomycetota</taxon>
        <taxon>Planctomycetia</taxon>
        <taxon>Planctomycetia incertae sedis</taxon>
        <taxon>Engelhardtia</taxon>
    </lineage>
</organism>
<dbReference type="SUPFAM" id="SSF53474">
    <property type="entry name" value="alpha/beta-Hydrolases"/>
    <property type="match status" value="1"/>
</dbReference>
<dbReference type="InterPro" id="IPR000073">
    <property type="entry name" value="AB_hydrolase_1"/>
</dbReference>
<dbReference type="PANTHER" id="PTHR43689">
    <property type="entry name" value="HYDROLASE"/>
    <property type="match status" value="1"/>
</dbReference>
<reference evidence="2 3" key="1">
    <citation type="submission" date="2019-02" db="EMBL/GenBank/DDBJ databases">
        <title>Deep-cultivation of Planctomycetes and their phenomic and genomic characterization uncovers novel biology.</title>
        <authorList>
            <person name="Wiegand S."/>
            <person name="Jogler M."/>
            <person name="Boedeker C."/>
            <person name="Pinto D."/>
            <person name="Vollmers J."/>
            <person name="Rivas-Marin E."/>
            <person name="Kohn T."/>
            <person name="Peeters S.H."/>
            <person name="Heuer A."/>
            <person name="Rast P."/>
            <person name="Oberbeckmann S."/>
            <person name="Bunk B."/>
            <person name="Jeske O."/>
            <person name="Meyerdierks A."/>
            <person name="Storesund J.E."/>
            <person name="Kallscheuer N."/>
            <person name="Luecker S."/>
            <person name="Lage O.M."/>
            <person name="Pohl T."/>
            <person name="Merkel B.J."/>
            <person name="Hornburger P."/>
            <person name="Mueller R.-W."/>
            <person name="Bruemmer F."/>
            <person name="Labrenz M."/>
            <person name="Spormann A.M."/>
            <person name="Op den Camp H."/>
            <person name="Overmann J."/>
            <person name="Amann R."/>
            <person name="Jetten M.S.M."/>
            <person name="Mascher T."/>
            <person name="Medema M.H."/>
            <person name="Devos D.P."/>
            <person name="Kaster A.-K."/>
            <person name="Ovreas L."/>
            <person name="Rohde M."/>
            <person name="Galperin M.Y."/>
            <person name="Jogler C."/>
        </authorList>
    </citation>
    <scope>NUCLEOTIDE SEQUENCE [LARGE SCALE GENOMIC DNA]</scope>
    <source>
        <strain evidence="2 3">Pla133</strain>
    </source>
</reference>
<protein>
    <submittedName>
        <fullName evidence="2">Alpha/beta hydrolase family protein</fullName>
    </submittedName>
</protein>
<dbReference type="InterPro" id="IPR029058">
    <property type="entry name" value="AB_hydrolase_fold"/>
</dbReference>
<keyword evidence="3" id="KW-1185">Reference proteome</keyword>
<dbReference type="RefSeq" id="WP_145062252.1">
    <property type="nucleotide sequence ID" value="NZ_CP036287.1"/>
</dbReference>
<dbReference type="KEGG" id="pbap:Pla133_05980"/>
<dbReference type="GO" id="GO:0016787">
    <property type="term" value="F:hydrolase activity"/>
    <property type="evidence" value="ECO:0007669"/>
    <property type="project" value="UniProtKB-KW"/>
</dbReference>
<accession>A0A518BF56</accession>
<dbReference type="Gene3D" id="3.40.50.1820">
    <property type="entry name" value="alpha/beta hydrolase"/>
    <property type="match status" value="1"/>
</dbReference>
<feature type="domain" description="AB hydrolase-1" evidence="1">
    <location>
        <begin position="79"/>
        <end position="271"/>
    </location>
</feature>
<evidence type="ECO:0000313" key="2">
    <source>
        <dbReference type="EMBL" id="QDU65533.1"/>
    </source>
</evidence>
<dbReference type="Pfam" id="PF12697">
    <property type="entry name" value="Abhydrolase_6"/>
    <property type="match status" value="1"/>
</dbReference>
<dbReference type="EMBL" id="CP036287">
    <property type="protein sequence ID" value="QDU65533.1"/>
    <property type="molecule type" value="Genomic_DNA"/>
</dbReference>